<evidence type="ECO:0000313" key="3">
    <source>
        <dbReference type="Proteomes" id="UP000198749"/>
    </source>
</evidence>
<keyword evidence="3" id="KW-1185">Reference proteome</keyword>
<dbReference type="Pfam" id="PF04247">
    <property type="entry name" value="SirB"/>
    <property type="match status" value="1"/>
</dbReference>
<feature type="transmembrane region" description="Helical" evidence="1">
    <location>
        <begin position="45"/>
        <end position="64"/>
    </location>
</feature>
<feature type="transmembrane region" description="Helical" evidence="1">
    <location>
        <begin position="70"/>
        <end position="89"/>
    </location>
</feature>
<dbReference type="Proteomes" id="UP000198749">
    <property type="component" value="Unassembled WGS sequence"/>
</dbReference>
<gene>
    <name evidence="2" type="ORF">SAMN03080615_04027</name>
</gene>
<dbReference type="OrthoDB" id="5588650at2"/>
<reference evidence="3" key="1">
    <citation type="submission" date="2016-10" db="EMBL/GenBank/DDBJ databases">
        <authorList>
            <person name="Varghese N."/>
            <person name="Submissions S."/>
        </authorList>
    </citation>
    <scope>NUCLEOTIDE SEQUENCE [LARGE SCALE GENOMIC DNA]</scope>
    <source>
        <strain evidence="3">DSM 18887</strain>
    </source>
</reference>
<keyword evidence="1" id="KW-0812">Transmembrane</keyword>
<keyword evidence="1" id="KW-0472">Membrane</keyword>
<name>A0A1H9LNJ6_9GAMM</name>
<feature type="transmembrane region" description="Helical" evidence="1">
    <location>
        <begin position="101"/>
        <end position="122"/>
    </location>
</feature>
<dbReference type="PIRSF" id="PIRSF005610">
    <property type="entry name" value="SirB"/>
    <property type="match status" value="1"/>
</dbReference>
<accession>A0A1H9LNJ6</accession>
<proteinExistence type="predicted"/>
<dbReference type="PANTHER" id="PTHR39594">
    <property type="entry name" value="PROTEIN YCHQ"/>
    <property type="match status" value="1"/>
</dbReference>
<dbReference type="GO" id="GO:0005886">
    <property type="term" value="C:plasma membrane"/>
    <property type="evidence" value="ECO:0007669"/>
    <property type="project" value="TreeGrafter"/>
</dbReference>
<keyword evidence="1" id="KW-1133">Transmembrane helix</keyword>
<dbReference type="PANTHER" id="PTHR39594:SF1">
    <property type="entry name" value="PROTEIN YCHQ"/>
    <property type="match status" value="1"/>
</dbReference>
<dbReference type="EMBL" id="FOGB01000018">
    <property type="protein sequence ID" value="SER13061.1"/>
    <property type="molecule type" value="Genomic_DNA"/>
</dbReference>
<evidence type="ECO:0000256" key="1">
    <source>
        <dbReference type="SAM" id="Phobius"/>
    </source>
</evidence>
<dbReference type="InterPro" id="IPR007360">
    <property type="entry name" value="SirB"/>
</dbReference>
<dbReference type="STRING" id="355243.SAMN03080615_04027"/>
<feature type="transmembrane region" description="Helical" evidence="1">
    <location>
        <begin position="6"/>
        <end position="25"/>
    </location>
</feature>
<dbReference type="AlphaFoldDB" id="A0A1H9LNJ6"/>
<evidence type="ECO:0000313" key="2">
    <source>
        <dbReference type="EMBL" id="SER13061.1"/>
    </source>
</evidence>
<organism evidence="2 3">
    <name type="scientific">Amphritea atlantica</name>
    <dbReference type="NCBI Taxonomy" id="355243"/>
    <lineage>
        <taxon>Bacteria</taxon>
        <taxon>Pseudomonadati</taxon>
        <taxon>Pseudomonadota</taxon>
        <taxon>Gammaproteobacteria</taxon>
        <taxon>Oceanospirillales</taxon>
        <taxon>Oceanospirillaceae</taxon>
        <taxon>Amphritea</taxon>
    </lineage>
</organism>
<protein>
    <submittedName>
        <fullName evidence="2">Uncharacterized membrane protein SirB2</fullName>
    </submittedName>
</protein>
<sequence length="123" mass="13908">MYMALKHTHITFAALSILFFTLRGYWMLSTPEKLQQRWVRITPHIIDTLLLISAIALTITISQYPFTHSWLTAKLIALIAYIVLGTIALKRGKTKGIRTLAFVLALTCAAYIVWVALHHAAFP</sequence>